<evidence type="ECO:0000256" key="4">
    <source>
        <dbReference type="ARBA" id="ARBA00022980"/>
    </source>
</evidence>
<dbReference type="PROSITE" id="PS00467">
    <property type="entry name" value="RIBOSOMAL_L2"/>
    <property type="match status" value="1"/>
</dbReference>
<evidence type="ECO:0000259" key="10">
    <source>
        <dbReference type="SMART" id="SM01383"/>
    </source>
</evidence>
<dbReference type="GO" id="GO:0003735">
    <property type="term" value="F:structural constituent of ribosome"/>
    <property type="evidence" value="ECO:0007669"/>
    <property type="project" value="InterPro"/>
</dbReference>
<dbReference type="SUPFAM" id="SSF50249">
    <property type="entry name" value="Nucleic acid-binding proteins"/>
    <property type="match status" value="1"/>
</dbReference>
<dbReference type="SUPFAM" id="SSF50104">
    <property type="entry name" value="Translation proteins SH3-like domain"/>
    <property type="match status" value="1"/>
</dbReference>
<dbReference type="Gene3D" id="2.30.30.30">
    <property type="match status" value="1"/>
</dbReference>
<dbReference type="GO" id="GO:0005829">
    <property type="term" value="C:cytosol"/>
    <property type="evidence" value="ECO:0007669"/>
    <property type="project" value="UniProtKB-ARBA"/>
</dbReference>
<dbReference type="PANTHER" id="PTHR13691:SF5">
    <property type="entry name" value="LARGE RIBOSOMAL SUBUNIT PROTEIN UL2M"/>
    <property type="match status" value="1"/>
</dbReference>
<dbReference type="InterPro" id="IPR014722">
    <property type="entry name" value="Rib_uL2_dom2"/>
</dbReference>
<dbReference type="Pfam" id="PF00181">
    <property type="entry name" value="Ribosomal_L2_N"/>
    <property type="match status" value="1"/>
</dbReference>
<name>A0A346DZM7_9ENTR</name>
<feature type="domain" description="Large ribosomal subunit protein uL2 C-terminal" evidence="9">
    <location>
        <begin position="125"/>
        <end position="252"/>
    </location>
</feature>
<keyword evidence="12" id="KW-1185">Reference proteome</keyword>
<dbReference type="InterPro" id="IPR002171">
    <property type="entry name" value="Ribosomal_uL2"/>
</dbReference>
<evidence type="ECO:0000256" key="2">
    <source>
        <dbReference type="ARBA" id="ARBA00022730"/>
    </source>
</evidence>
<dbReference type="InterPro" id="IPR012340">
    <property type="entry name" value="NA-bd_OB-fold"/>
</dbReference>
<keyword evidence="2 7" id="KW-0699">rRNA-binding</keyword>
<comment type="subunit">
    <text evidence="7">Part of the 50S ribosomal subunit. Forms a bridge to the 30S subunit in the 70S ribosome.</text>
</comment>
<dbReference type="InterPro" id="IPR014726">
    <property type="entry name" value="Ribosomal_uL2_dom3"/>
</dbReference>
<feature type="region of interest" description="Disordered" evidence="8">
    <location>
        <begin position="222"/>
        <end position="263"/>
    </location>
</feature>
<dbReference type="Proteomes" id="UP000256856">
    <property type="component" value="Chromosome"/>
</dbReference>
<evidence type="ECO:0000256" key="1">
    <source>
        <dbReference type="ARBA" id="ARBA00005636"/>
    </source>
</evidence>
<dbReference type="KEGG" id="ppet:C9I82_214"/>
<keyword evidence="5 7" id="KW-0687">Ribonucleoprotein</keyword>
<evidence type="ECO:0000259" key="9">
    <source>
        <dbReference type="SMART" id="SM01382"/>
    </source>
</evidence>
<comment type="similarity">
    <text evidence="1 7">Belongs to the universal ribosomal protein uL2 family.</text>
</comment>
<evidence type="ECO:0000256" key="7">
    <source>
        <dbReference type="HAMAP-Rule" id="MF_01320"/>
    </source>
</evidence>
<feature type="compositionally biased region" description="Basic residues" evidence="8">
    <location>
        <begin position="254"/>
        <end position="263"/>
    </location>
</feature>
<organism evidence="11 12">
    <name type="scientific">Candidatus Purcelliella pentastirinorum</name>
    <dbReference type="NCBI Taxonomy" id="472834"/>
    <lineage>
        <taxon>Bacteria</taxon>
        <taxon>Pseudomonadati</taxon>
        <taxon>Pseudomonadota</taxon>
        <taxon>Gammaproteobacteria</taxon>
        <taxon>Enterobacterales</taxon>
        <taxon>Enterobacteriaceae</taxon>
        <taxon>Candidatus Purcelliella</taxon>
    </lineage>
</organism>
<dbReference type="EMBL" id="CP028374">
    <property type="protein sequence ID" value="AXN02182.1"/>
    <property type="molecule type" value="Genomic_DNA"/>
</dbReference>
<keyword evidence="4 7" id="KW-0689">Ribosomal protein</keyword>
<gene>
    <name evidence="7" type="primary">rplB</name>
    <name evidence="11" type="ORF">C9I82_214</name>
</gene>
<proteinExistence type="inferred from homology"/>
<dbReference type="InterPro" id="IPR008991">
    <property type="entry name" value="Translation_prot_SH3-like_sf"/>
</dbReference>
<dbReference type="AlphaFoldDB" id="A0A346DZM7"/>
<dbReference type="InterPro" id="IPR022671">
    <property type="entry name" value="Ribosomal_uL2_CS"/>
</dbReference>
<evidence type="ECO:0000313" key="12">
    <source>
        <dbReference type="Proteomes" id="UP000256856"/>
    </source>
</evidence>
<dbReference type="Pfam" id="PF03947">
    <property type="entry name" value="Ribosomal_L2_C"/>
    <property type="match status" value="1"/>
</dbReference>
<dbReference type="FunFam" id="2.40.50.140:FF:000003">
    <property type="entry name" value="50S ribosomal protein L2"/>
    <property type="match status" value="1"/>
</dbReference>
<dbReference type="SMART" id="SM01382">
    <property type="entry name" value="Ribosomal_L2_C"/>
    <property type="match status" value="1"/>
</dbReference>
<evidence type="ECO:0000256" key="8">
    <source>
        <dbReference type="SAM" id="MobiDB-lite"/>
    </source>
</evidence>
<evidence type="ECO:0000313" key="11">
    <source>
        <dbReference type="EMBL" id="AXN02182.1"/>
    </source>
</evidence>
<dbReference type="FunFam" id="2.30.30.30:FF:000001">
    <property type="entry name" value="50S ribosomal protein L2"/>
    <property type="match status" value="1"/>
</dbReference>
<dbReference type="InterPro" id="IPR005880">
    <property type="entry name" value="Ribosomal_uL2_bac/org-type"/>
</dbReference>
<dbReference type="GO" id="GO:0016740">
    <property type="term" value="F:transferase activity"/>
    <property type="evidence" value="ECO:0007669"/>
    <property type="project" value="InterPro"/>
</dbReference>
<dbReference type="InterPro" id="IPR022666">
    <property type="entry name" value="Ribosomal_uL2_RNA-bd_dom"/>
</dbReference>
<evidence type="ECO:0000256" key="3">
    <source>
        <dbReference type="ARBA" id="ARBA00022884"/>
    </source>
</evidence>
<dbReference type="PANTHER" id="PTHR13691">
    <property type="entry name" value="RIBOSOMAL PROTEIN L2"/>
    <property type="match status" value="1"/>
</dbReference>
<evidence type="ECO:0000256" key="6">
    <source>
        <dbReference type="ARBA" id="ARBA00035242"/>
    </source>
</evidence>
<dbReference type="GO" id="GO:0015934">
    <property type="term" value="C:large ribosomal subunit"/>
    <property type="evidence" value="ECO:0007669"/>
    <property type="project" value="InterPro"/>
</dbReference>
<dbReference type="HAMAP" id="MF_01320_B">
    <property type="entry name" value="Ribosomal_uL2_B"/>
    <property type="match status" value="1"/>
</dbReference>
<dbReference type="PIRSF" id="PIRSF002158">
    <property type="entry name" value="Ribosomal_L2"/>
    <property type="match status" value="1"/>
</dbReference>
<dbReference type="GO" id="GO:0002181">
    <property type="term" value="P:cytoplasmic translation"/>
    <property type="evidence" value="ECO:0007669"/>
    <property type="project" value="TreeGrafter"/>
</dbReference>
<evidence type="ECO:0000256" key="5">
    <source>
        <dbReference type="ARBA" id="ARBA00023274"/>
    </source>
</evidence>
<keyword evidence="3 7" id="KW-0694">RNA-binding</keyword>
<protein>
    <recommendedName>
        <fullName evidence="6 7">Large ribosomal subunit protein uL2</fullName>
    </recommendedName>
</protein>
<dbReference type="FunFam" id="4.10.950.10:FF:000001">
    <property type="entry name" value="50S ribosomal protein L2"/>
    <property type="match status" value="1"/>
</dbReference>
<comment type="function">
    <text evidence="7">One of the primary rRNA binding proteins. Required for association of the 30S and 50S subunits to form the 70S ribosome, for tRNA binding and peptide bond formation. It has been suggested to have peptidyltransferase activity; this is somewhat controversial. Makes several contacts with the 16S rRNA in the 70S ribosome.</text>
</comment>
<dbReference type="NCBIfam" id="TIGR01171">
    <property type="entry name" value="rplB_bact"/>
    <property type="match status" value="1"/>
</dbReference>
<feature type="domain" description="Large ribosomal subunit protein uL2 RNA-binding" evidence="10">
    <location>
        <begin position="43"/>
        <end position="119"/>
    </location>
</feature>
<dbReference type="Gene3D" id="4.10.950.10">
    <property type="entry name" value="Ribosomal protein L2, domain 3"/>
    <property type="match status" value="1"/>
</dbReference>
<reference evidence="11 12" key="1">
    <citation type="submission" date="2018-03" db="EMBL/GenBank/DDBJ databases">
        <title>A parallel universe: an anciently diverged bacterial symbiosis in a Hawaiian planthopper (Hemiptera: Cixiidae) reveals rearranged nutritional responsibilities.</title>
        <authorList>
            <person name="Bennett G."/>
            <person name="Mao M."/>
        </authorList>
    </citation>
    <scope>NUCLEOTIDE SEQUENCE [LARGE SCALE GENOMIC DNA]</scope>
    <source>
        <strain evidence="11 12">OLIH</strain>
    </source>
</reference>
<dbReference type="SMART" id="SM01383">
    <property type="entry name" value="Ribosomal_L2"/>
    <property type="match status" value="1"/>
</dbReference>
<accession>A0A346DZM7</accession>
<dbReference type="InterPro" id="IPR022669">
    <property type="entry name" value="Ribosomal_uL2_C"/>
</dbReference>
<dbReference type="GO" id="GO:0019843">
    <property type="term" value="F:rRNA binding"/>
    <property type="evidence" value="ECO:0007669"/>
    <property type="project" value="UniProtKB-UniRule"/>
</dbReference>
<dbReference type="Gene3D" id="2.40.50.140">
    <property type="entry name" value="Nucleic acid-binding proteins"/>
    <property type="match status" value="1"/>
</dbReference>
<sequence length="274" mass="30919">MMTVIKYKPITPGKRHAVKIVNFNLYKGRPYYKLLFKKTKTGGRNNLGRITVRHIGGGHKRLYRKIDFKRNKFNILGKVVRFEYDPNRSSIIALILYSDGERRYILAPKGLQIGDKILSGLRVPIQIGNSLPLNNIPIGSNIHNIESRPGKGGQYVRSAGSSAQLISRDNKYVTVRLRSSEIRKFFINCYATLGEVGNSEHMLCFFGKAGVSRLKGIRPTVRGTAMNPIDHPHGGGEGRNFGKHPVSPWGLQTKGKKTRHNKRTDKYIIRGRVK</sequence>